<evidence type="ECO:0000313" key="2">
    <source>
        <dbReference type="EMBL" id="SEE94959.1"/>
    </source>
</evidence>
<dbReference type="AlphaFoldDB" id="A0A1H5MZZ8"/>
<dbReference type="Proteomes" id="UP000182725">
    <property type="component" value="Unassembled WGS sequence"/>
</dbReference>
<reference evidence="2 3" key="1">
    <citation type="submission" date="2016-10" db="EMBL/GenBank/DDBJ databases">
        <authorList>
            <person name="de Groot N.N."/>
        </authorList>
    </citation>
    <scope>NUCLEOTIDE SEQUENCE [LARGE SCALE GENOMIC DNA]</scope>
    <source>
        <strain evidence="2 3">DSM 22274</strain>
    </source>
</reference>
<protein>
    <submittedName>
        <fullName evidence="2">Uncharacterized protein</fullName>
    </submittedName>
</protein>
<dbReference type="RefSeq" id="WP_074712456.1">
    <property type="nucleotide sequence ID" value="NZ_FNTV01000001.1"/>
</dbReference>
<organism evidence="2 3">
    <name type="scientific">Arthrobacter alpinus</name>
    <dbReference type="NCBI Taxonomy" id="656366"/>
    <lineage>
        <taxon>Bacteria</taxon>
        <taxon>Bacillati</taxon>
        <taxon>Actinomycetota</taxon>
        <taxon>Actinomycetes</taxon>
        <taxon>Micrococcales</taxon>
        <taxon>Micrococcaceae</taxon>
        <taxon>Arthrobacter</taxon>
    </lineage>
</organism>
<gene>
    <name evidence="2" type="ORF">SAMN04489740_3277</name>
</gene>
<name>A0A1H5MZZ8_9MICC</name>
<feature type="compositionally biased region" description="Low complexity" evidence="1">
    <location>
        <begin position="61"/>
        <end position="78"/>
    </location>
</feature>
<evidence type="ECO:0000313" key="3">
    <source>
        <dbReference type="Proteomes" id="UP000182725"/>
    </source>
</evidence>
<proteinExistence type="predicted"/>
<accession>A0A1H5MZZ8</accession>
<feature type="region of interest" description="Disordered" evidence="1">
    <location>
        <begin position="58"/>
        <end position="100"/>
    </location>
</feature>
<dbReference type="EMBL" id="FNTV01000001">
    <property type="protein sequence ID" value="SEE94959.1"/>
    <property type="molecule type" value="Genomic_DNA"/>
</dbReference>
<sequence length="286" mass="30053">MNVSSSPRTDITFLRRRIKAASAQASAPTAGAAISQGANAPLLAPAVPVAPAAPSLTLRSTPQAAAHAAPPAQATPPQRSAGLVLGGGAPASSMGPRAKKLVAQREKARHEDHEVALLFPAPAIEDVYELNLVDRALRLSPLQSSVGTLLVSGSTAVVWESVRRVVGAQTADGHKAGSPVETSGNRELVGYVGSDALITLRHVRELRRAIFINRSSSAMGVRLFSGDTVALPPAAEGTQMVLLVHRIGNVLELRAEPVPLDWQDVAIWQEFDFSMTHRAPSSAYGR</sequence>
<evidence type="ECO:0000256" key="1">
    <source>
        <dbReference type="SAM" id="MobiDB-lite"/>
    </source>
</evidence>